<evidence type="ECO:0000256" key="4">
    <source>
        <dbReference type="ARBA" id="ARBA00022679"/>
    </source>
</evidence>
<comment type="similarity">
    <text evidence="1">Belongs to the methyltransferase superfamily. PrmA family.</text>
</comment>
<dbReference type="InterPro" id="IPR029063">
    <property type="entry name" value="SAM-dependent_MTases_sf"/>
</dbReference>
<evidence type="ECO:0000256" key="5">
    <source>
        <dbReference type="ARBA" id="ARBA00022691"/>
    </source>
</evidence>
<evidence type="ECO:0000256" key="1">
    <source>
        <dbReference type="ARBA" id="ARBA00009741"/>
    </source>
</evidence>
<keyword evidence="5" id="KW-0949">S-adenosyl-L-methionine</keyword>
<dbReference type="KEGG" id="soa:G3M56_014050"/>
<name>A0A6B3LEH1_9BACT</name>
<keyword evidence="7" id="KW-1185">Reference proteome</keyword>
<dbReference type="PIRSF" id="PIRSF000401">
    <property type="entry name" value="RPL11_MTase"/>
    <property type="match status" value="1"/>
</dbReference>
<dbReference type="InterPro" id="IPR004498">
    <property type="entry name" value="Ribosomal_PrmA_MeTrfase"/>
</dbReference>
<dbReference type="GO" id="GO:0008276">
    <property type="term" value="F:protein methyltransferase activity"/>
    <property type="evidence" value="ECO:0007669"/>
    <property type="project" value="InterPro"/>
</dbReference>
<keyword evidence="6" id="KW-0689">Ribosomal protein</keyword>
<proteinExistence type="inferred from homology"/>
<dbReference type="Proteomes" id="UP000475117">
    <property type="component" value="Chromosome"/>
</dbReference>
<dbReference type="PANTHER" id="PTHR43648:SF1">
    <property type="entry name" value="ELECTRON TRANSFER FLAVOPROTEIN BETA SUBUNIT LYSINE METHYLTRANSFERASE"/>
    <property type="match status" value="1"/>
</dbReference>
<keyword evidence="6" id="KW-0687">Ribonucleoprotein</keyword>
<dbReference type="RefSeq" id="WP_164365292.1">
    <property type="nucleotide sequence ID" value="NZ_CP066776.1"/>
</dbReference>
<sequence>MFVWSKLSSHQWRDAWEERFHGDGQTNAVITDIKGNKSIRVEVYTETKEQAEAIQEQFGGSVRELKMENWAAMTPPPGKPLFIRDQFIISNASDEAKVAELKAANPKKHFIHIPPELAFGTGDHPTTATCMRLLCDISKEFKRSENPEWSMLDLGTGTGLLAIAATKLGAQPDQVLATDFDPLALKVAKSNAERNETPTITFEESDVTQWEPPRQFRVVAANLFANVLIAGMPAIHKAIEPDGHLIVSGILHSSWPDVEEALLKEGLLINEPIRRGKWVTAHCRKASA</sequence>
<dbReference type="EMBL" id="CP066776">
    <property type="protein sequence ID" value="QQL44969.1"/>
    <property type="molecule type" value="Genomic_DNA"/>
</dbReference>
<gene>
    <name evidence="6" type="ORF">G3M56_014050</name>
</gene>
<dbReference type="SUPFAM" id="SSF53335">
    <property type="entry name" value="S-adenosyl-L-methionine-dependent methyltransferases"/>
    <property type="match status" value="1"/>
</dbReference>
<accession>A0A6B3LEH1</accession>
<dbReference type="CDD" id="cd02440">
    <property type="entry name" value="AdoMet_MTases"/>
    <property type="match status" value="1"/>
</dbReference>
<keyword evidence="3 6" id="KW-0489">Methyltransferase</keyword>
<evidence type="ECO:0000256" key="3">
    <source>
        <dbReference type="ARBA" id="ARBA00022603"/>
    </source>
</evidence>
<reference evidence="6 7" key="1">
    <citation type="submission" date="2020-12" db="EMBL/GenBank/DDBJ databases">
        <title>Sulforoseuscoccus oceanibium gen. nov., sp. nov., a representative of the phylum Verrucomicrobia with special cytoplasmic membrane, and proposal of Sulforoseuscoccusaceae fam. nov.</title>
        <authorList>
            <person name="Xi F."/>
        </authorList>
    </citation>
    <scope>NUCLEOTIDE SEQUENCE [LARGE SCALE GENOMIC DNA]</scope>
    <source>
        <strain evidence="6 7">T37</strain>
    </source>
</reference>
<evidence type="ECO:0000256" key="2">
    <source>
        <dbReference type="ARBA" id="ARBA00022490"/>
    </source>
</evidence>
<keyword evidence="2" id="KW-0963">Cytoplasm</keyword>
<evidence type="ECO:0000313" key="7">
    <source>
        <dbReference type="Proteomes" id="UP000475117"/>
    </source>
</evidence>
<dbReference type="AlphaFoldDB" id="A0A6B3LEH1"/>
<dbReference type="Gene3D" id="3.40.50.150">
    <property type="entry name" value="Vaccinia Virus protein VP39"/>
    <property type="match status" value="1"/>
</dbReference>
<dbReference type="PANTHER" id="PTHR43648">
    <property type="entry name" value="ELECTRON TRANSFER FLAVOPROTEIN BETA SUBUNIT LYSINE METHYLTRANSFERASE"/>
    <property type="match status" value="1"/>
</dbReference>
<keyword evidence="4 6" id="KW-0808">Transferase</keyword>
<dbReference type="Pfam" id="PF06325">
    <property type="entry name" value="PrmA"/>
    <property type="match status" value="1"/>
</dbReference>
<evidence type="ECO:0000313" key="6">
    <source>
        <dbReference type="EMBL" id="QQL44969.1"/>
    </source>
</evidence>
<dbReference type="GO" id="GO:0005840">
    <property type="term" value="C:ribosome"/>
    <property type="evidence" value="ECO:0007669"/>
    <property type="project" value="UniProtKB-KW"/>
</dbReference>
<organism evidence="6 7">
    <name type="scientific">Sulfuriroseicoccus oceanibius</name>
    <dbReference type="NCBI Taxonomy" id="2707525"/>
    <lineage>
        <taxon>Bacteria</taxon>
        <taxon>Pseudomonadati</taxon>
        <taxon>Verrucomicrobiota</taxon>
        <taxon>Verrucomicrobiia</taxon>
        <taxon>Verrucomicrobiales</taxon>
        <taxon>Verrucomicrobiaceae</taxon>
        <taxon>Sulfuriroseicoccus</taxon>
    </lineage>
</organism>
<protein>
    <submittedName>
        <fullName evidence="6">50S ribosomal protein L11 methyltransferase</fullName>
    </submittedName>
</protein>
<dbReference type="InterPro" id="IPR050078">
    <property type="entry name" value="Ribosomal_L11_MeTrfase_PrmA"/>
</dbReference>
<dbReference type="GO" id="GO:0032259">
    <property type="term" value="P:methylation"/>
    <property type="evidence" value="ECO:0007669"/>
    <property type="project" value="UniProtKB-KW"/>
</dbReference>